<feature type="signal peptide" evidence="1">
    <location>
        <begin position="1"/>
        <end position="18"/>
    </location>
</feature>
<dbReference type="Proteomes" id="UP000320300">
    <property type="component" value="Unassembled WGS sequence"/>
</dbReference>
<dbReference type="EMBL" id="FXTN01000002">
    <property type="protein sequence ID" value="SMO45311.1"/>
    <property type="molecule type" value="Genomic_DNA"/>
</dbReference>
<evidence type="ECO:0000313" key="3">
    <source>
        <dbReference type="Proteomes" id="UP000320300"/>
    </source>
</evidence>
<sequence length="161" mass="18334">MKYLLIIMLFLTSCTYLTDDDLNSFVDAQLRNSKKGVLDFRNFKYKGWNKMYILAPHAAAAGFDDTLLKSEDEILGTGISKSDSFFLIVLAKNTRVVRIARFSPSGISKLAIMNDKFGFYPKSTAVFNYRTAGNLKRFNAKETEFKHFSSDWPESVVDNIK</sequence>
<proteinExistence type="predicted"/>
<evidence type="ECO:0000256" key="1">
    <source>
        <dbReference type="SAM" id="SignalP"/>
    </source>
</evidence>
<accession>A0A521BEB6</accession>
<dbReference type="AlphaFoldDB" id="A0A521BEB6"/>
<evidence type="ECO:0000313" key="2">
    <source>
        <dbReference type="EMBL" id="SMO45311.1"/>
    </source>
</evidence>
<keyword evidence="3" id="KW-1185">Reference proteome</keyword>
<keyword evidence="1" id="KW-0732">Signal</keyword>
<protein>
    <recommendedName>
        <fullName evidence="4">Lipoprotein</fullName>
    </recommendedName>
</protein>
<name>A0A521BEB6_9SPHI</name>
<evidence type="ECO:0008006" key="4">
    <source>
        <dbReference type="Google" id="ProtNLM"/>
    </source>
</evidence>
<dbReference type="RefSeq" id="WP_142526906.1">
    <property type="nucleotide sequence ID" value="NZ_CBCSJO010000003.1"/>
</dbReference>
<gene>
    <name evidence="2" type="ORF">SAMN06265348_102223</name>
</gene>
<reference evidence="2 3" key="1">
    <citation type="submission" date="2017-05" db="EMBL/GenBank/DDBJ databases">
        <authorList>
            <person name="Varghese N."/>
            <person name="Submissions S."/>
        </authorList>
    </citation>
    <scope>NUCLEOTIDE SEQUENCE [LARGE SCALE GENOMIC DNA]</scope>
    <source>
        <strain evidence="2 3">DSM 19036</strain>
    </source>
</reference>
<feature type="chain" id="PRO_5021918445" description="Lipoprotein" evidence="1">
    <location>
        <begin position="19"/>
        <end position="161"/>
    </location>
</feature>
<organism evidence="2 3">
    <name type="scientific">Pedobacter westerhofensis</name>
    <dbReference type="NCBI Taxonomy" id="425512"/>
    <lineage>
        <taxon>Bacteria</taxon>
        <taxon>Pseudomonadati</taxon>
        <taxon>Bacteroidota</taxon>
        <taxon>Sphingobacteriia</taxon>
        <taxon>Sphingobacteriales</taxon>
        <taxon>Sphingobacteriaceae</taxon>
        <taxon>Pedobacter</taxon>
    </lineage>
</organism>